<feature type="transmembrane region" description="Helical" evidence="1">
    <location>
        <begin position="301"/>
        <end position="318"/>
    </location>
</feature>
<feature type="transmembrane region" description="Helical" evidence="1">
    <location>
        <begin position="276"/>
        <end position="295"/>
    </location>
</feature>
<evidence type="ECO:0000313" key="4">
    <source>
        <dbReference type="Proteomes" id="UP000275719"/>
    </source>
</evidence>
<keyword evidence="1" id="KW-0472">Membrane</keyword>
<dbReference type="AlphaFoldDB" id="A0A3P3WAH9"/>
<reference evidence="3 4" key="1">
    <citation type="submission" date="2018-11" db="EMBL/GenBank/DDBJ databases">
        <title>Flavobacterium sp. nov., YIM 102701-2 draft genome.</title>
        <authorList>
            <person name="Li G."/>
            <person name="Jiang Y."/>
        </authorList>
    </citation>
    <scope>NUCLEOTIDE SEQUENCE [LARGE SCALE GENOMIC DNA]</scope>
    <source>
        <strain evidence="3 4">YIM 102701-2</strain>
    </source>
</reference>
<feature type="transmembrane region" description="Helical" evidence="1">
    <location>
        <begin position="347"/>
        <end position="364"/>
    </location>
</feature>
<protein>
    <submittedName>
        <fullName evidence="3">DUF4105 domain-containing protein</fullName>
    </submittedName>
</protein>
<evidence type="ECO:0000259" key="2">
    <source>
        <dbReference type="Pfam" id="PF13387"/>
    </source>
</evidence>
<keyword evidence="4" id="KW-1185">Reference proteome</keyword>
<dbReference type="RefSeq" id="WP_125018862.1">
    <property type="nucleotide sequence ID" value="NZ_RQVQ01000015.1"/>
</dbReference>
<evidence type="ECO:0000256" key="1">
    <source>
        <dbReference type="SAM" id="Phobius"/>
    </source>
</evidence>
<dbReference type="InterPro" id="IPR025178">
    <property type="entry name" value="Lnb_N"/>
</dbReference>
<feature type="domain" description="Lnb N-terminal periplasmic" evidence="2">
    <location>
        <begin position="33"/>
        <end position="170"/>
    </location>
</feature>
<dbReference type="EMBL" id="RQVQ01000015">
    <property type="protein sequence ID" value="RRJ90619.1"/>
    <property type="molecule type" value="Genomic_DNA"/>
</dbReference>
<comment type="caution">
    <text evidence="3">The sequence shown here is derived from an EMBL/GenBank/DDBJ whole genome shotgun (WGS) entry which is preliminary data.</text>
</comment>
<evidence type="ECO:0000313" key="3">
    <source>
        <dbReference type="EMBL" id="RRJ90619.1"/>
    </source>
</evidence>
<keyword evidence="1" id="KW-0812">Transmembrane</keyword>
<feature type="transmembrane region" description="Helical" evidence="1">
    <location>
        <begin position="325"/>
        <end position="341"/>
    </location>
</feature>
<accession>A0A3P3WAH9</accession>
<sequence>MNFKILKYVKQQVLVLVCCFSFVGFSQNIKLSDNAQVSVLTCGSGEEMYALFGHNAIRITDNLNGLDVVYNYGMFDFSTPNFYSKFVKGDLLYTIGLENYNDFLSSYIHYNRSINEQYLNLTLEQKQAIFDKIQHQLATEERNYQYKFIDNNCTTKIVDLLNEVLEKPIETQFEGNSDSQRKILNSSLTNHYFEKLGMNLLFGINVDKDNEKVFLPEKLMLSISNSTNGNQRLEQNDILHYERIENSSKSNWNTIYFFSIICLILAFLSRIKFIQYIFFFSVGILGTVILIVSLFTSHSELVWNESLLLFNPLYFFLGIKKFRNVITKILGASIILFLIIASFEKTLIVLPLLLLELFYLYQLLRKKIEKKD</sequence>
<dbReference type="OrthoDB" id="319167at2"/>
<feature type="transmembrane region" description="Helical" evidence="1">
    <location>
        <begin position="252"/>
        <end position="269"/>
    </location>
</feature>
<proteinExistence type="predicted"/>
<keyword evidence="1" id="KW-1133">Transmembrane helix</keyword>
<dbReference type="Pfam" id="PF13387">
    <property type="entry name" value="Lnb_N"/>
    <property type="match status" value="1"/>
</dbReference>
<gene>
    <name evidence="3" type="ORF">EG240_07945</name>
</gene>
<organism evidence="3 4">
    <name type="scientific">Paenimyroides tangerinum</name>
    <dbReference type="NCBI Taxonomy" id="2488728"/>
    <lineage>
        <taxon>Bacteria</taxon>
        <taxon>Pseudomonadati</taxon>
        <taxon>Bacteroidota</taxon>
        <taxon>Flavobacteriia</taxon>
        <taxon>Flavobacteriales</taxon>
        <taxon>Flavobacteriaceae</taxon>
        <taxon>Paenimyroides</taxon>
    </lineage>
</organism>
<name>A0A3P3WAH9_9FLAO</name>
<dbReference type="Proteomes" id="UP000275719">
    <property type="component" value="Unassembled WGS sequence"/>
</dbReference>